<keyword evidence="2" id="KW-0808">Transferase</keyword>
<dbReference type="GO" id="GO:0005829">
    <property type="term" value="C:cytosol"/>
    <property type="evidence" value="ECO:0007669"/>
    <property type="project" value="TreeGrafter"/>
</dbReference>
<gene>
    <name evidence="4" type="ORF">S01H1_22416</name>
</gene>
<evidence type="ECO:0000313" key="4">
    <source>
        <dbReference type="EMBL" id="GAF88661.1"/>
    </source>
</evidence>
<dbReference type="Gene3D" id="3.30.572.10">
    <property type="entry name" value="Thymidylate synthase/dCMP hydroxymethylase domain"/>
    <property type="match status" value="1"/>
</dbReference>
<evidence type="ECO:0000256" key="1">
    <source>
        <dbReference type="ARBA" id="ARBA00022603"/>
    </source>
</evidence>
<dbReference type="GO" id="GO:0006231">
    <property type="term" value="P:dTMP biosynthetic process"/>
    <property type="evidence" value="ECO:0007669"/>
    <property type="project" value="TreeGrafter"/>
</dbReference>
<evidence type="ECO:0000259" key="3">
    <source>
        <dbReference type="Pfam" id="PF00303"/>
    </source>
</evidence>
<evidence type="ECO:0000256" key="2">
    <source>
        <dbReference type="ARBA" id="ARBA00022679"/>
    </source>
</evidence>
<dbReference type="Pfam" id="PF00303">
    <property type="entry name" value="Thymidylat_synt"/>
    <property type="match status" value="1"/>
</dbReference>
<reference evidence="4" key="1">
    <citation type="journal article" date="2014" name="Front. Microbiol.">
        <title>High frequency of phylogenetically diverse reductive dehalogenase-homologous genes in deep subseafloor sedimentary metagenomes.</title>
        <authorList>
            <person name="Kawai M."/>
            <person name="Futagami T."/>
            <person name="Toyoda A."/>
            <person name="Takaki Y."/>
            <person name="Nishi S."/>
            <person name="Hori S."/>
            <person name="Arai W."/>
            <person name="Tsubouchi T."/>
            <person name="Morono Y."/>
            <person name="Uchiyama I."/>
            <person name="Ito T."/>
            <person name="Fujiyama A."/>
            <person name="Inagaki F."/>
            <person name="Takami H."/>
        </authorList>
    </citation>
    <scope>NUCLEOTIDE SEQUENCE</scope>
    <source>
        <strain evidence="4">Expedition CK06-06</strain>
    </source>
</reference>
<dbReference type="InterPro" id="IPR036926">
    <property type="entry name" value="Thymidate_synth/dCMP_Mease_sf"/>
</dbReference>
<dbReference type="InterPro" id="IPR023451">
    <property type="entry name" value="Thymidate_synth/dCMP_Mease_dom"/>
</dbReference>
<dbReference type="GO" id="GO:0032259">
    <property type="term" value="P:methylation"/>
    <property type="evidence" value="ECO:0007669"/>
    <property type="project" value="UniProtKB-KW"/>
</dbReference>
<dbReference type="GO" id="GO:0004799">
    <property type="term" value="F:thymidylate synthase activity"/>
    <property type="evidence" value="ECO:0007669"/>
    <property type="project" value="TreeGrafter"/>
</dbReference>
<feature type="non-terminal residue" evidence="4">
    <location>
        <position position="204"/>
    </location>
</feature>
<sequence>IYYETDDLGRDYGDLLKAVKTRGQLTSPRGQITIEVRPLVLYLTNPQACVVRRPGFSHALMWLEIMTLLAGEYQPELLEACAPNAAKLTNAYGAYGPRIKELLPEVETELRRDLDSRRAVVYLGRPDDLRLSRSYDTGLLDAPCTMAWQFFVRDNLLEMHTHMRSWDLVWGLSYDVPCFVAVQQAVARALGVGLGSFTHVVGSA</sequence>
<protein>
    <recommendedName>
        <fullName evidence="3">Thymidylate synthase/dCMP hydroxymethylase domain-containing protein</fullName>
    </recommendedName>
</protein>
<dbReference type="SUPFAM" id="SSF55831">
    <property type="entry name" value="Thymidylate synthase/dCMP hydroxymethylase"/>
    <property type="match status" value="1"/>
</dbReference>
<dbReference type="AlphaFoldDB" id="X0TN06"/>
<proteinExistence type="predicted"/>
<dbReference type="EMBL" id="BARS01012646">
    <property type="protein sequence ID" value="GAF88661.1"/>
    <property type="molecule type" value="Genomic_DNA"/>
</dbReference>
<dbReference type="InterPro" id="IPR045097">
    <property type="entry name" value="Thymidate_synth/dCMP_Mease"/>
</dbReference>
<accession>X0TN06</accession>
<keyword evidence="1" id="KW-0489">Methyltransferase</keyword>
<feature type="domain" description="Thymidylate synthase/dCMP hydroxymethylase" evidence="3">
    <location>
        <begin position="102"/>
        <end position="203"/>
    </location>
</feature>
<name>X0TN06_9ZZZZ</name>
<dbReference type="PANTHER" id="PTHR11548:SF1">
    <property type="entry name" value="THYMIDYLATE SYNTHASE 1"/>
    <property type="match status" value="1"/>
</dbReference>
<feature type="non-terminal residue" evidence="4">
    <location>
        <position position="1"/>
    </location>
</feature>
<organism evidence="4">
    <name type="scientific">marine sediment metagenome</name>
    <dbReference type="NCBI Taxonomy" id="412755"/>
    <lineage>
        <taxon>unclassified sequences</taxon>
        <taxon>metagenomes</taxon>
        <taxon>ecological metagenomes</taxon>
    </lineage>
</organism>
<dbReference type="PANTHER" id="PTHR11548">
    <property type="entry name" value="THYMIDYLATE SYNTHASE 1"/>
    <property type="match status" value="1"/>
</dbReference>
<comment type="caution">
    <text evidence="4">The sequence shown here is derived from an EMBL/GenBank/DDBJ whole genome shotgun (WGS) entry which is preliminary data.</text>
</comment>